<evidence type="ECO:0000256" key="1">
    <source>
        <dbReference type="SAM" id="Phobius"/>
    </source>
</evidence>
<proteinExistence type="predicted"/>
<keyword evidence="3" id="KW-1185">Reference proteome</keyword>
<dbReference type="AlphaFoldDB" id="A0A367YYR5"/>
<feature type="transmembrane region" description="Helical" evidence="1">
    <location>
        <begin position="89"/>
        <end position="112"/>
    </location>
</feature>
<feature type="transmembrane region" description="Helical" evidence="1">
    <location>
        <begin position="57"/>
        <end position="77"/>
    </location>
</feature>
<dbReference type="EMBL" id="QOUI01000001">
    <property type="protein sequence ID" value="RCK71036.1"/>
    <property type="molecule type" value="Genomic_DNA"/>
</dbReference>
<gene>
    <name evidence="2" type="ORF">DT076_00715</name>
</gene>
<organism evidence="2 3">
    <name type="scientific">Desertihabitans brevis</name>
    <dbReference type="NCBI Taxonomy" id="2268447"/>
    <lineage>
        <taxon>Bacteria</taxon>
        <taxon>Bacillati</taxon>
        <taxon>Actinomycetota</taxon>
        <taxon>Actinomycetes</taxon>
        <taxon>Propionibacteriales</taxon>
        <taxon>Propionibacteriaceae</taxon>
        <taxon>Desertihabitans</taxon>
    </lineage>
</organism>
<sequence length="176" mass="18284">MTTMSIDARGESPADAGQAVVLAERARRLLVGGVIGCHALALPAVLVWAVVDGARGLLSALVGLALVLVFDTIGQAVQIRFAGAAPRVLMRASLLSFGLRASVLGLLVVGWSNLPAESVARVNAMALAVTGGLSVVGWLVGVVLTYRRLRIPIYDEPSDRVYDNVSENASEGGRPA</sequence>
<accession>A0A367YYR5</accession>
<reference evidence="2 3" key="1">
    <citation type="submission" date="2018-07" db="EMBL/GenBank/DDBJ databases">
        <title>Desertimonas flava gen. nov. sp. nov.</title>
        <authorList>
            <person name="Liu S."/>
        </authorList>
    </citation>
    <scope>NUCLEOTIDE SEQUENCE [LARGE SCALE GENOMIC DNA]</scope>
    <source>
        <strain evidence="2 3">16Sb5-5</strain>
    </source>
</reference>
<evidence type="ECO:0000313" key="2">
    <source>
        <dbReference type="EMBL" id="RCK71036.1"/>
    </source>
</evidence>
<evidence type="ECO:0000313" key="3">
    <source>
        <dbReference type="Proteomes" id="UP000252770"/>
    </source>
</evidence>
<comment type="caution">
    <text evidence="2">The sequence shown here is derived from an EMBL/GenBank/DDBJ whole genome shotgun (WGS) entry which is preliminary data.</text>
</comment>
<keyword evidence="1" id="KW-1133">Transmembrane helix</keyword>
<keyword evidence="1" id="KW-0812">Transmembrane</keyword>
<keyword evidence="1" id="KW-0472">Membrane</keyword>
<feature type="transmembrane region" description="Helical" evidence="1">
    <location>
        <begin position="29"/>
        <end position="51"/>
    </location>
</feature>
<protein>
    <submittedName>
        <fullName evidence="2">Uncharacterized protein</fullName>
    </submittedName>
</protein>
<dbReference type="Proteomes" id="UP000252770">
    <property type="component" value="Unassembled WGS sequence"/>
</dbReference>
<name>A0A367YYR5_9ACTN</name>
<feature type="transmembrane region" description="Helical" evidence="1">
    <location>
        <begin position="124"/>
        <end position="146"/>
    </location>
</feature>